<evidence type="ECO:0000313" key="2">
    <source>
        <dbReference type="Proteomes" id="UP000004061"/>
    </source>
</evidence>
<accession>B5VZS7</accession>
<evidence type="ECO:0000313" key="1">
    <source>
        <dbReference type="EMBL" id="EDZ95106.1"/>
    </source>
</evidence>
<proteinExistence type="predicted"/>
<dbReference type="Proteomes" id="UP000004061">
    <property type="component" value="Unassembled WGS sequence"/>
</dbReference>
<keyword evidence="2" id="KW-1185">Reference proteome</keyword>
<comment type="caution">
    <text evidence="1">The sequence shown here is derived from an EMBL/GenBank/DDBJ whole genome shotgun (WGS) entry which is preliminary data.</text>
</comment>
<organism evidence="1 2">
    <name type="scientific">Limnospira maxima CS-328</name>
    <dbReference type="NCBI Taxonomy" id="513049"/>
    <lineage>
        <taxon>Bacteria</taxon>
        <taxon>Bacillati</taxon>
        <taxon>Cyanobacteriota</taxon>
        <taxon>Cyanophyceae</taxon>
        <taxon>Oscillatoriophycideae</taxon>
        <taxon>Oscillatoriales</taxon>
        <taxon>Sirenicapillariaceae</taxon>
        <taxon>Limnospira</taxon>
    </lineage>
</organism>
<dbReference type="EMBL" id="ABYK01000012">
    <property type="protein sequence ID" value="EDZ95106.1"/>
    <property type="molecule type" value="Genomic_DNA"/>
</dbReference>
<sequence>MGISDRVPGYTLIDHFALDEDIIQLTDFRGTFRL</sequence>
<reference evidence="1 2" key="1">
    <citation type="journal article" date="2011" name="Appl. Environ. Microbiol.">
        <title>Contribution of a Sodium Ion Gradient to Energy Conservation during Fermentation in the Cyanobacterium Arthrospira (Spirulina) maxima CS-328.</title>
        <authorList>
            <person name="Carrieri D."/>
            <person name="Ananyev G."/>
            <person name="Lenz O."/>
            <person name="Bryant D.A."/>
            <person name="Dismukes G.C."/>
        </authorList>
    </citation>
    <scope>NUCLEOTIDE SEQUENCE [LARGE SCALE GENOMIC DNA]</scope>
    <source>
        <strain evidence="1 2">CS-328</strain>
    </source>
</reference>
<name>B5VZS7_LIMMA</name>
<dbReference type="AlphaFoldDB" id="B5VZS7"/>
<gene>
    <name evidence="1" type="ORF">AmaxDRAFT_2019</name>
</gene>
<protein>
    <submittedName>
        <fullName evidence="1">Uncharacterized protein</fullName>
    </submittedName>
</protein>